<dbReference type="Proteomes" id="UP000229098">
    <property type="component" value="Unassembled WGS sequence"/>
</dbReference>
<gene>
    <name evidence="1" type="ORF">COU90_01790</name>
</gene>
<protein>
    <recommendedName>
        <fullName evidence="3">Nucleoside 2-deoxyribosyltransferase</fullName>
    </recommendedName>
</protein>
<dbReference type="InterPro" id="IPR007710">
    <property type="entry name" value="Nucleoside_deoxyribTrfase"/>
</dbReference>
<evidence type="ECO:0000313" key="2">
    <source>
        <dbReference type="Proteomes" id="UP000229098"/>
    </source>
</evidence>
<name>A0A2M8KXE3_9BACT</name>
<organism evidence="1 2">
    <name type="scientific">Candidatus Ryanbacteria bacterium CG10_big_fil_rev_8_21_14_0_10_43_42</name>
    <dbReference type="NCBI Taxonomy" id="1974864"/>
    <lineage>
        <taxon>Bacteria</taxon>
        <taxon>Candidatus Ryaniibacteriota</taxon>
    </lineage>
</organism>
<dbReference type="AlphaFoldDB" id="A0A2M8KXE3"/>
<comment type="caution">
    <text evidence="1">The sequence shown here is derived from an EMBL/GenBank/DDBJ whole genome shotgun (WGS) entry which is preliminary data.</text>
</comment>
<accession>A0A2M8KXE3</accession>
<sequence>MKITLCGSLGVMDTIMAIGKELKQYGHTVFFPTQDNRQENNSVQRKTYISKHMNKIKNSDAIFVANVAKNGEKNYIGAHTFMEMGYAHYLGKKIFTLNDLPDQSYIKDEIMVMNSMTVGGDFSKLV</sequence>
<dbReference type="Gene3D" id="3.40.50.450">
    <property type="match status" value="1"/>
</dbReference>
<reference evidence="2" key="1">
    <citation type="submission" date="2017-09" db="EMBL/GenBank/DDBJ databases">
        <title>Depth-based differentiation of microbial function through sediment-hosted aquifers and enrichment of novel symbionts in the deep terrestrial subsurface.</title>
        <authorList>
            <person name="Probst A.J."/>
            <person name="Ladd B."/>
            <person name="Jarett J.K."/>
            <person name="Geller-Mcgrath D.E."/>
            <person name="Sieber C.M.K."/>
            <person name="Emerson J.B."/>
            <person name="Anantharaman K."/>
            <person name="Thomas B.C."/>
            <person name="Malmstrom R."/>
            <person name="Stieglmeier M."/>
            <person name="Klingl A."/>
            <person name="Woyke T."/>
            <person name="Ryan C.M."/>
            <person name="Banfield J.F."/>
        </authorList>
    </citation>
    <scope>NUCLEOTIDE SEQUENCE [LARGE SCALE GENOMIC DNA]</scope>
</reference>
<proteinExistence type="predicted"/>
<evidence type="ECO:0000313" key="1">
    <source>
        <dbReference type="EMBL" id="PJE64552.1"/>
    </source>
</evidence>
<dbReference type="Pfam" id="PF05014">
    <property type="entry name" value="Nuc_deoxyrib_tr"/>
    <property type="match status" value="1"/>
</dbReference>
<evidence type="ECO:0008006" key="3">
    <source>
        <dbReference type="Google" id="ProtNLM"/>
    </source>
</evidence>
<dbReference type="EMBL" id="PFEF01000005">
    <property type="protein sequence ID" value="PJE64552.1"/>
    <property type="molecule type" value="Genomic_DNA"/>
</dbReference>
<dbReference type="SUPFAM" id="SSF52309">
    <property type="entry name" value="N-(deoxy)ribosyltransferase-like"/>
    <property type="match status" value="1"/>
</dbReference>